<dbReference type="InterPro" id="IPR003439">
    <property type="entry name" value="ABC_transporter-like_ATP-bd"/>
</dbReference>
<proteinExistence type="predicted"/>
<dbReference type="FunFam" id="3.40.50.300:FF:000838">
    <property type="entry name" value="ABC multidrug transporter (Eurofung)"/>
    <property type="match status" value="1"/>
</dbReference>
<feature type="region of interest" description="Disordered" evidence="10">
    <location>
        <begin position="580"/>
        <end position="605"/>
    </location>
</feature>
<name>A0A370U1S4_9HELO</name>
<dbReference type="STRING" id="2656787.A0A370U1S4"/>
<comment type="subcellular location">
    <subcellularLocation>
        <location evidence="1">Cell membrane</location>
        <topology evidence="1">Multi-pass membrane protein</topology>
    </subcellularLocation>
</comment>
<dbReference type="InterPro" id="IPR056227">
    <property type="entry name" value="TMD0_ABC"/>
</dbReference>
<dbReference type="Pfam" id="PF00005">
    <property type="entry name" value="ABC_tran"/>
    <property type="match status" value="2"/>
</dbReference>
<keyword evidence="6" id="KW-0067">ATP-binding</keyword>
<feature type="transmembrane region" description="Helical" evidence="11">
    <location>
        <begin position="104"/>
        <end position="123"/>
    </location>
</feature>
<dbReference type="PANTHER" id="PTHR24223">
    <property type="entry name" value="ATP-BINDING CASSETTE SUB-FAMILY C"/>
    <property type="match status" value="1"/>
</dbReference>
<dbReference type="InterPro" id="IPR036640">
    <property type="entry name" value="ABC1_TM_sf"/>
</dbReference>
<dbReference type="Gene3D" id="1.20.1560.10">
    <property type="entry name" value="ABC transporter type 1, transmembrane domain"/>
    <property type="match status" value="2"/>
</dbReference>
<keyword evidence="5" id="KW-0547">Nucleotide-binding</keyword>
<keyword evidence="2" id="KW-0813">Transport</keyword>
<gene>
    <name evidence="14" type="ORF">BP5553_01690</name>
</gene>
<dbReference type="Pfam" id="PF24357">
    <property type="entry name" value="TMD0_ABC"/>
    <property type="match status" value="1"/>
</dbReference>
<feature type="transmembrane region" description="Helical" evidence="11">
    <location>
        <begin position="38"/>
        <end position="59"/>
    </location>
</feature>
<evidence type="ECO:0000256" key="8">
    <source>
        <dbReference type="ARBA" id="ARBA00023136"/>
    </source>
</evidence>
<evidence type="ECO:0000256" key="9">
    <source>
        <dbReference type="ARBA" id="ARBA00023180"/>
    </source>
</evidence>
<keyword evidence="8 11" id="KW-0472">Membrane</keyword>
<dbReference type="GeneID" id="43594539"/>
<feature type="domain" description="ABC transporter" evidence="12">
    <location>
        <begin position="624"/>
        <end position="850"/>
    </location>
</feature>
<keyword evidence="4 11" id="KW-0812">Transmembrane</keyword>
<dbReference type="PROSITE" id="PS00211">
    <property type="entry name" value="ABC_TRANSPORTER_1"/>
    <property type="match status" value="1"/>
</dbReference>
<dbReference type="RefSeq" id="XP_031874367.1">
    <property type="nucleotide sequence ID" value="XM_032010313.1"/>
</dbReference>
<evidence type="ECO:0000256" key="7">
    <source>
        <dbReference type="ARBA" id="ARBA00022989"/>
    </source>
</evidence>
<dbReference type="InterPro" id="IPR044746">
    <property type="entry name" value="ABCC_6TM_D1"/>
</dbReference>
<dbReference type="SMART" id="SM00382">
    <property type="entry name" value="AAA"/>
    <property type="match status" value="2"/>
</dbReference>
<dbReference type="PANTHER" id="PTHR24223:SF399">
    <property type="entry name" value="ABC TRANSPORTER ATNG"/>
    <property type="match status" value="1"/>
</dbReference>
<dbReference type="PROSITE" id="PS50893">
    <property type="entry name" value="ABC_TRANSPORTER_2"/>
    <property type="match status" value="2"/>
</dbReference>
<dbReference type="FunFam" id="1.20.1560.10:FF:000055">
    <property type="entry name" value="ABC multidrug transporter (Eurofung)"/>
    <property type="match status" value="1"/>
</dbReference>
<feature type="transmembrane region" description="Helical" evidence="11">
    <location>
        <begin position="259"/>
        <end position="277"/>
    </location>
</feature>
<dbReference type="CDD" id="cd18580">
    <property type="entry name" value="ABC_6TM_ABCC_D2"/>
    <property type="match status" value="1"/>
</dbReference>
<feature type="transmembrane region" description="Helical" evidence="11">
    <location>
        <begin position="892"/>
        <end position="920"/>
    </location>
</feature>
<feature type="transmembrane region" description="Helical" evidence="11">
    <location>
        <begin position="977"/>
        <end position="995"/>
    </location>
</feature>
<comment type="caution">
    <text evidence="14">The sequence shown here is derived from an EMBL/GenBank/DDBJ whole genome shotgun (WGS) entry which is preliminary data.</text>
</comment>
<dbReference type="PROSITE" id="PS50929">
    <property type="entry name" value="ABC_TM1F"/>
    <property type="match status" value="2"/>
</dbReference>
<dbReference type="InterPro" id="IPR027417">
    <property type="entry name" value="P-loop_NTPase"/>
</dbReference>
<evidence type="ECO:0000313" key="14">
    <source>
        <dbReference type="EMBL" id="RDL41711.1"/>
    </source>
</evidence>
<feature type="domain" description="ABC transmembrane type-1" evidence="13">
    <location>
        <begin position="905"/>
        <end position="1185"/>
    </location>
</feature>
<dbReference type="GO" id="GO:0016887">
    <property type="term" value="F:ATP hydrolysis activity"/>
    <property type="evidence" value="ECO:0007669"/>
    <property type="project" value="InterPro"/>
</dbReference>
<dbReference type="SUPFAM" id="SSF90123">
    <property type="entry name" value="ABC transporter transmembrane region"/>
    <property type="match status" value="2"/>
</dbReference>
<keyword evidence="3" id="KW-1003">Cell membrane</keyword>
<dbReference type="InterPro" id="IPR044726">
    <property type="entry name" value="ABCC_6TM_D2"/>
</dbReference>
<dbReference type="InterPro" id="IPR017871">
    <property type="entry name" value="ABC_transporter-like_CS"/>
</dbReference>
<evidence type="ECO:0000256" key="1">
    <source>
        <dbReference type="ARBA" id="ARBA00004651"/>
    </source>
</evidence>
<evidence type="ECO:0000256" key="2">
    <source>
        <dbReference type="ARBA" id="ARBA00022448"/>
    </source>
</evidence>
<dbReference type="FunFam" id="1.20.1560.10:FF:000066">
    <property type="entry name" value="ABC multidrug transporter (Eurofung)"/>
    <property type="match status" value="1"/>
</dbReference>
<accession>A0A370U1S4</accession>
<evidence type="ECO:0000256" key="6">
    <source>
        <dbReference type="ARBA" id="ARBA00022840"/>
    </source>
</evidence>
<feature type="transmembrane region" description="Helical" evidence="11">
    <location>
        <begin position="407"/>
        <end position="431"/>
    </location>
</feature>
<keyword evidence="7 11" id="KW-1133">Transmembrane helix</keyword>
<dbReference type="GO" id="GO:0005524">
    <property type="term" value="F:ATP binding"/>
    <property type="evidence" value="ECO:0007669"/>
    <property type="project" value="UniProtKB-KW"/>
</dbReference>
<feature type="transmembrane region" description="Helical" evidence="11">
    <location>
        <begin position="135"/>
        <end position="154"/>
    </location>
</feature>
<keyword evidence="9" id="KW-0325">Glycoprotein</keyword>
<dbReference type="InterPro" id="IPR011527">
    <property type="entry name" value="ABC1_TM_dom"/>
</dbReference>
<keyword evidence="15" id="KW-1185">Reference proteome</keyword>
<evidence type="ECO:0000259" key="12">
    <source>
        <dbReference type="PROSITE" id="PS50893"/>
    </source>
</evidence>
<protein>
    <submittedName>
        <fullName evidence="14">Cyclic peptide transporter</fullName>
    </submittedName>
</protein>
<evidence type="ECO:0000256" key="4">
    <source>
        <dbReference type="ARBA" id="ARBA00022692"/>
    </source>
</evidence>
<dbReference type="SUPFAM" id="SSF52540">
    <property type="entry name" value="P-loop containing nucleoside triphosphate hydrolases"/>
    <property type="match status" value="2"/>
</dbReference>
<feature type="transmembrane region" description="Helical" evidence="11">
    <location>
        <begin position="940"/>
        <end position="965"/>
    </location>
</feature>
<feature type="domain" description="ABC transporter" evidence="12">
    <location>
        <begin position="1222"/>
        <end position="1453"/>
    </location>
</feature>
<dbReference type="EMBL" id="NPIC01000001">
    <property type="protein sequence ID" value="RDL41711.1"/>
    <property type="molecule type" value="Genomic_DNA"/>
</dbReference>
<sequence>MVNYTAPCSVADQNVFGPQVAASCLHGFDFTLLFEDSILTILPLGIALILVPLRIRALVKTDEKVQRSWLYVSKGVALSIYVILQIVLLALWGSLNLPKSKATIAATALTLIGFVSFIYLSHLEHIRSVRPSTLLNVYLGFSALLDIARVRTLWYMPGNLAVAAITSSSFGLKLLILLLEAKEKRALLKRPYENSAPESTGGIFNRSTFWWLKDLFWRGFKSLLTVDTLLPLDEEIISASDTHSIAQRWNKADKSGPNALLWTFAIHFKWQLLAGVYPRLAYTAFNFAQPFLVQRVLDFIDEPKHINSSNIAYGLIGAYALVYFGISFSYALYEHKTYRVITMIRGSLLPMIFDKTLQVSASAVSDAEAVTLMSADIERIGSGLREMHEMYSSVIELALALWLLERLLGVAMAASTVFVVLCLIAGMPIAVAAGNAQGQWLEAIEKRIAVTSKVLGGMKGIKMTGLVRPISENVARLRELEIRASGLFRLYTVFVLTLSYASSALAPVFGFGLYILLARAHSTTTLTNGIAFSALTLFSLLDKPMVALVDGVEELMTVVNCFQRIQSHLLEEERVDCREIPGGASSTTSASIDEKDEGTNTEKKSLPTVQLQSLLDNQDICAVVRDASAGWSSDEPSLLTNLNFEIRRGKTTMLVGPVGCGKSTLLKMLIGELPEVSGSVATSYRNAAYCYQSPWITFGTIQQNILGGSIWNKPWYDTVVQACALDTDIQDFPDGDQTKVGTRGSRLSGGQQIRVALARALYSKEPVMILDDVLTGLDRTTELFVLRSVFGEQGLIKAAQTTVVLATNTPRHLSCADYIMVLDNNGHLVEQGSSDEISGQSAYVKNLSTQPLATSTSRAPEVELTDETLQELNLSDEETHESDRQTGDITVYLYYFHAVGPTFMVLLIFSCMVFVFGLTFPQVWLQWWTEANEKHPNERIGYWLGVYGGLGGLTMFATFGGNWLFSMRIVPKTARRFHDLLLTTTMGATTSFLTSTDLGNTINRFSQDLELIDMELPEAFQSTIIAGLSCIAEGVLVFVGSSYVAACIPVCIIVVYFVQNFYLRTSRQLRFLDIEAKAPLFSQFLEALSGLPTIRSYGWGAEYQRRNKIALDASQKPYYLMFCIQRWLNLVLDLLVACIATLVVAVATTLKGKVSSSFLGVALFSIVSFSGSLQQLITEWTLLETAIGAVSRIRAYVVRTQPEDQVSETDDIPEHWPKDGQVQFHNVSASYQSSSEPVLKDINLLIEPGQKIALCGRTGSGKSSLVSTVLRMLDLDKGSITIDGVDISKISRYEIRSRLNTLPQEPFFLHGDVRLNMDPRGSETDEKIIDALKSVRLWDFIEAKGGLDMELSEDILSHGQRQLFCLARATCKTSSILIMDEATSSVDSETDELMQQVIRSKFEDQTIIAIAHKLHTILDFDKVAILDKGRVVEFDAPQALLVREGSAFKRLFESSARSDRSSENGSDE</sequence>
<dbReference type="GO" id="GO:0005886">
    <property type="term" value="C:plasma membrane"/>
    <property type="evidence" value="ECO:0007669"/>
    <property type="project" value="UniProtKB-SubCell"/>
</dbReference>
<feature type="domain" description="ABC transmembrane type-1" evidence="13">
    <location>
        <begin position="280"/>
        <end position="557"/>
    </location>
</feature>
<evidence type="ECO:0000256" key="10">
    <source>
        <dbReference type="SAM" id="MobiDB-lite"/>
    </source>
</evidence>
<dbReference type="Proteomes" id="UP000254866">
    <property type="component" value="Unassembled WGS sequence"/>
</dbReference>
<dbReference type="InterPro" id="IPR050173">
    <property type="entry name" value="ABC_transporter_C-like"/>
</dbReference>
<evidence type="ECO:0000256" key="3">
    <source>
        <dbReference type="ARBA" id="ARBA00022475"/>
    </source>
</evidence>
<dbReference type="Gene3D" id="3.40.50.300">
    <property type="entry name" value="P-loop containing nucleotide triphosphate hydrolases"/>
    <property type="match status" value="2"/>
</dbReference>
<feature type="transmembrane region" description="Helical" evidence="11">
    <location>
        <begin position="490"/>
        <end position="517"/>
    </location>
</feature>
<feature type="transmembrane region" description="Helical" evidence="11">
    <location>
        <begin position="311"/>
        <end position="333"/>
    </location>
</feature>
<reference evidence="14 15" key="1">
    <citation type="journal article" date="2018" name="IMA Fungus">
        <title>IMA Genome-F 9: Draft genome sequence of Annulohypoxylon stygium, Aspergillus mulundensis, Berkeleyomyces basicola (syn. Thielaviopsis basicola), Ceratocystis smalleyi, two Cercospora beticola strains, Coleophoma cylindrospora, Fusarium fracticaudum, Phialophora cf. hyalina, and Morchella septimelata.</title>
        <authorList>
            <person name="Wingfield B.D."/>
            <person name="Bills G.F."/>
            <person name="Dong Y."/>
            <person name="Huang W."/>
            <person name="Nel W.J."/>
            <person name="Swalarsk-Parry B.S."/>
            <person name="Vaghefi N."/>
            <person name="Wilken P.M."/>
            <person name="An Z."/>
            <person name="de Beer Z.W."/>
            <person name="De Vos L."/>
            <person name="Chen L."/>
            <person name="Duong T.A."/>
            <person name="Gao Y."/>
            <person name="Hammerbacher A."/>
            <person name="Kikkert J.R."/>
            <person name="Li Y."/>
            <person name="Li H."/>
            <person name="Li K."/>
            <person name="Li Q."/>
            <person name="Liu X."/>
            <person name="Ma X."/>
            <person name="Naidoo K."/>
            <person name="Pethybridge S.J."/>
            <person name="Sun J."/>
            <person name="Steenkamp E.T."/>
            <person name="van der Nest M.A."/>
            <person name="van Wyk S."/>
            <person name="Wingfield M.J."/>
            <person name="Xiong C."/>
            <person name="Yue Q."/>
            <person name="Zhang X."/>
        </authorList>
    </citation>
    <scope>NUCLEOTIDE SEQUENCE [LARGE SCALE GENOMIC DNA]</scope>
    <source>
        <strain evidence="14 15">BP 5553</strain>
    </source>
</reference>
<dbReference type="InterPro" id="IPR003593">
    <property type="entry name" value="AAA+_ATPase"/>
</dbReference>
<evidence type="ECO:0000256" key="11">
    <source>
        <dbReference type="SAM" id="Phobius"/>
    </source>
</evidence>
<dbReference type="Pfam" id="PF00664">
    <property type="entry name" value="ABC_membrane"/>
    <property type="match status" value="1"/>
</dbReference>
<dbReference type="GO" id="GO:0140359">
    <property type="term" value="F:ABC-type transporter activity"/>
    <property type="evidence" value="ECO:0007669"/>
    <property type="project" value="InterPro"/>
</dbReference>
<feature type="transmembrane region" description="Helical" evidence="11">
    <location>
        <begin position="1043"/>
        <end position="1063"/>
    </location>
</feature>
<feature type="transmembrane region" description="Helical" evidence="11">
    <location>
        <begin position="71"/>
        <end position="92"/>
    </location>
</feature>
<evidence type="ECO:0000256" key="5">
    <source>
        <dbReference type="ARBA" id="ARBA00022741"/>
    </source>
</evidence>
<dbReference type="CDD" id="cd18579">
    <property type="entry name" value="ABC_6TM_ABCC_D1"/>
    <property type="match status" value="1"/>
</dbReference>
<evidence type="ECO:0000313" key="15">
    <source>
        <dbReference type="Proteomes" id="UP000254866"/>
    </source>
</evidence>
<organism evidence="14 15">
    <name type="scientific">Venustampulla echinocandica</name>
    <dbReference type="NCBI Taxonomy" id="2656787"/>
    <lineage>
        <taxon>Eukaryota</taxon>
        <taxon>Fungi</taxon>
        <taxon>Dikarya</taxon>
        <taxon>Ascomycota</taxon>
        <taxon>Pezizomycotina</taxon>
        <taxon>Leotiomycetes</taxon>
        <taxon>Helotiales</taxon>
        <taxon>Pleuroascaceae</taxon>
        <taxon>Venustampulla</taxon>
    </lineage>
</organism>
<dbReference type="OrthoDB" id="6500128at2759"/>
<evidence type="ECO:0000259" key="13">
    <source>
        <dbReference type="PROSITE" id="PS50929"/>
    </source>
</evidence>
<feature type="transmembrane region" description="Helical" evidence="11">
    <location>
        <begin position="160"/>
        <end position="179"/>
    </location>
</feature>
<feature type="transmembrane region" description="Helical" evidence="11">
    <location>
        <begin position="1127"/>
        <end position="1148"/>
    </location>
</feature>
<dbReference type="CDD" id="cd03244">
    <property type="entry name" value="ABCC_MRP_domain2"/>
    <property type="match status" value="1"/>
</dbReference>